<dbReference type="UniPathway" id="UPA00219"/>
<sequence length="738" mass="84022">MIKFIKQSIIILISIFLLFFLLNYLFPLNTNRLNKPLSTLIYDNANHLIAVKLSSDGFLRIPIKQKELNSSIKKIVLAYEDQHFEKHFGVNPFSIIRALWFNLTKQGKIGASTITMQVARMMHNKPRTFTQKLIEIFQAFQLEWQYNKDEILTFYLNNAPYGGNVEGFASASLKYFQLEPSSLSLSQVAYLSSIPKNPNANRPQIYKNKKHKNINKIKNKLLQRIKNLNLLNEEDYQRAKVEQIFVNIQNLPNKIPHITAKIKQEGVVPTTINMSIQTQVQNIIKAQIKELKKFNIHNAAAIIIDNKSMSILAYIASQDFYDHQHGGQNDGLKALISPGSTLKPFVYVRALEEGLITPLKKLFDVPLFIDGYKPMNYSKEYLGEVTATEALQLSLNIPAVELDRRLKEKSLYNLLQKTKVTSLTYPKSYYGSSLTLGGLGLPLKENAELFAMLANGGTYQQASYLKYKTKEKAIQLLSPQATYLVSNILADAPRLSFSSTWEKMHSMTRVAFKTGTSAHAKDLLTLGYTPKYTVAVWYGNFSGEASKKYQGVHPTGLKIASPTLFKIFNILGKQTWFEAPQGIVTKGICQDAIQLGVCQQKVKDQVIENIDTKQQCHAMRAEVLSYLQKQGSINAINELKNHQCYQEWKFYKPLITSPIHEKTYMHNYLLPQTMKETKLECFSFEEDAKIYWLIDNNAPIIGTSGKPMYHYLSPGKHQISCLDEGSKMMSIEITIEEL</sequence>
<keyword evidence="5" id="KW-0645">Protease</keyword>
<evidence type="ECO:0000256" key="1">
    <source>
        <dbReference type="ARBA" id="ARBA00004752"/>
    </source>
</evidence>
<feature type="domain" description="Penicillin-binding protein transpeptidase" evidence="13">
    <location>
        <begin position="300"/>
        <end position="530"/>
    </location>
</feature>
<dbReference type="InterPro" id="IPR050396">
    <property type="entry name" value="Glycosyltr_51/Transpeptidase"/>
</dbReference>
<dbReference type="Gene3D" id="1.10.3810.10">
    <property type="entry name" value="Biosynthetic peptidoglycan transglycosylase-like"/>
    <property type="match status" value="1"/>
</dbReference>
<keyword evidence="12" id="KW-1133">Transmembrane helix</keyword>
<accession>A0A6S6UCS7</accession>
<dbReference type="GO" id="GO:0008955">
    <property type="term" value="F:peptidoglycan glycosyltransferase activity"/>
    <property type="evidence" value="ECO:0007669"/>
    <property type="project" value="UniProtKB-EC"/>
</dbReference>
<keyword evidence="6" id="KW-0328">Glycosyltransferase</keyword>
<dbReference type="Pfam" id="PF00905">
    <property type="entry name" value="Transpeptidase"/>
    <property type="match status" value="1"/>
</dbReference>
<evidence type="ECO:0000256" key="4">
    <source>
        <dbReference type="ARBA" id="ARBA00022645"/>
    </source>
</evidence>
<dbReference type="InterPro" id="IPR036950">
    <property type="entry name" value="PBP_transglycosylase"/>
</dbReference>
<dbReference type="EC" id="2.4.99.28" evidence="10"/>
<dbReference type="InterPro" id="IPR001264">
    <property type="entry name" value="Glyco_trans_51"/>
</dbReference>
<dbReference type="InterPro" id="IPR023346">
    <property type="entry name" value="Lysozyme-like_dom_sf"/>
</dbReference>
<dbReference type="GO" id="GO:0008658">
    <property type="term" value="F:penicillin binding"/>
    <property type="evidence" value="ECO:0007669"/>
    <property type="project" value="InterPro"/>
</dbReference>
<organism evidence="15">
    <name type="scientific">uncultured Sulfurovum sp</name>
    <dbReference type="NCBI Taxonomy" id="269237"/>
    <lineage>
        <taxon>Bacteria</taxon>
        <taxon>Pseudomonadati</taxon>
        <taxon>Campylobacterota</taxon>
        <taxon>Epsilonproteobacteria</taxon>
        <taxon>Campylobacterales</taxon>
        <taxon>Sulfurovaceae</taxon>
        <taxon>Sulfurovum</taxon>
        <taxon>environmental samples</taxon>
    </lineage>
</organism>
<evidence type="ECO:0000256" key="6">
    <source>
        <dbReference type="ARBA" id="ARBA00022676"/>
    </source>
</evidence>
<keyword evidence="7" id="KW-0808">Transferase</keyword>
<keyword evidence="9" id="KW-0511">Multifunctional enzyme</keyword>
<gene>
    <name evidence="15" type="ORF">HELGO_WM26044</name>
</gene>
<dbReference type="NCBIfam" id="TIGR02073">
    <property type="entry name" value="PBP_1c"/>
    <property type="match status" value="1"/>
</dbReference>
<dbReference type="GO" id="GO:0009252">
    <property type="term" value="P:peptidoglycan biosynthetic process"/>
    <property type="evidence" value="ECO:0007669"/>
    <property type="project" value="UniProtKB-UniPathway"/>
</dbReference>
<evidence type="ECO:0000256" key="10">
    <source>
        <dbReference type="ARBA" id="ARBA00044770"/>
    </source>
</evidence>
<evidence type="ECO:0000256" key="11">
    <source>
        <dbReference type="ARBA" id="ARBA00049902"/>
    </source>
</evidence>
<evidence type="ECO:0000259" key="13">
    <source>
        <dbReference type="Pfam" id="PF00905"/>
    </source>
</evidence>
<dbReference type="SUPFAM" id="SSF56601">
    <property type="entry name" value="beta-lactamase/transpeptidase-like"/>
    <property type="match status" value="1"/>
</dbReference>
<comment type="catalytic activity">
    <reaction evidence="11">
        <text>[GlcNAc-(1-&gt;4)-Mur2Ac(oyl-L-Ala-gamma-D-Glu-L-Lys-D-Ala-D-Ala)](n)-di-trans,octa-cis-undecaprenyl diphosphate + beta-D-GlcNAc-(1-&gt;4)-Mur2Ac(oyl-L-Ala-gamma-D-Glu-L-Lys-D-Ala-D-Ala)-di-trans,octa-cis-undecaprenyl diphosphate = [GlcNAc-(1-&gt;4)-Mur2Ac(oyl-L-Ala-gamma-D-Glu-L-Lys-D-Ala-D-Ala)](n+1)-di-trans,octa-cis-undecaprenyl diphosphate + di-trans,octa-cis-undecaprenyl diphosphate + H(+)</text>
        <dbReference type="Rhea" id="RHEA:23708"/>
        <dbReference type="Rhea" id="RHEA-COMP:9602"/>
        <dbReference type="Rhea" id="RHEA-COMP:9603"/>
        <dbReference type="ChEBI" id="CHEBI:15378"/>
        <dbReference type="ChEBI" id="CHEBI:58405"/>
        <dbReference type="ChEBI" id="CHEBI:60033"/>
        <dbReference type="ChEBI" id="CHEBI:78435"/>
        <dbReference type="EC" id="2.4.99.28"/>
    </reaction>
</comment>
<comment type="pathway">
    <text evidence="1">Cell wall biogenesis; peptidoglycan biosynthesis.</text>
</comment>
<dbReference type="InterPro" id="IPR012338">
    <property type="entry name" value="Beta-lactam/transpept-like"/>
</dbReference>
<dbReference type="AlphaFoldDB" id="A0A6S6UCS7"/>
<keyword evidence="4" id="KW-0121">Carboxypeptidase</keyword>
<keyword evidence="12" id="KW-0812">Transmembrane</keyword>
<dbReference type="GO" id="GO:0004180">
    <property type="term" value="F:carboxypeptidase activity"/>
    <property type="evidence" value="ECO:0007669"/>
    <property type="project" value="UniProtKB-KW"/>
</dbReference>
<evidence type="ECO:0000256" key="5">
    <source>
        <dbReference type="ARBA" id="ARBA00022670"/>
    </source>
</evidence>
<evidence type="ECO:0000256" key="7">
    <source>
        <dbReference type="ARBA" id="ARBA00022679"/>
    </source>
</evidence>
<evidence type="ECO:0000256" key="2">
    <source>
        <dbReference type="ARBA" id="ARBA00007090"/>
    </source>
</evidence>
<evidence type="ECO:0000256" key="12">
    <source>
        <dbReference type="SAM" id="Phobius"/>
    </source>
</evidence>
<evidence type="ECO:0000259" key="14">
    <source>
        <dbReference type="Pfam" id="PF00912"/>
    </source>
</evidence>
<dbReference type="InterPro" id="IPR011815">
    <property type="entry name" value="PBP_1c"/>
</dbReference>
<dbReference type="Pfam" id="PF00912">
    <property type="entry name" value="Transgly"/>
    <property type="match status" value="1"/>
</dbReference>
<protein>
    <recommendedName>
        <fullName evidence="10">peptidoglycan glycosyltransferase</fullName>
        <ecNumber evidence="10">2.4.99.28</ecNumber>
    </recommendedName>
</protein>
<dbReference type="Gene3D" id="3.40.710.10">
    <property type="entry name" value="DD-peptidase/beta-lactamase superfamily"/>
    <property type="match status" value="1"/>
</dbReference>
<comment type="similarity">
    <text evidence="3">In the N-terminal section; belongs to the glycosyltransferase 51 family.</text>
</comment>
<evidence type="ECO:0000313" key="15">
    <source>
        <dbReference type="EMBL" id="CAA6826663.1"/>
    </source>
</evidence>
<feature type="domain" description="Glycosyl transferase family 51" evidence="14">
    <location>
        <begin position="60"/>
        <end position="216"/>
    </location>
</feature>
<feature type="transmembrane region" description="Helical" evidence="12">
    <location>
        <begin position="9"/>
        <end position="26"/>
    </location>
</feature>
<keyword evidence="8" id="KW-0378">Hydrolase</keyword>
<proteinExistence type="inferred from homology"/>
<comment type="similarity">
    <text evidence="2">In the C-terminal section; belongs to the transpeptidase family.</text>
</comment>
<dbReference type="PANTHER" id="PTHR32282">
    <property type="entry name" value="BINDING PROTEIN TRANSPEPTIDASE, PUTATIVE-RELATED"/>
    <property type="match status" value="1"/>
</dbReference>
<dbReference type="PANTHER" id="PTHR32282:SF15">
    <property type="entry name" value="PENICILLIN-BINDING PROTEIN 1C"/>
    <property type="match status" value="1"/>
</dbReference>
<reference evidence="15" key="1">
    <citation type="submission" date="2020-01" db="EMBL/GenBank/DDBJ databases">
        <authorList>
            <person name="Meier V. D."/>
            <person name="Meier V D."/>
        </authorList>
    </citation>
    <scope>NUCLEOTIDE SEQUENCE</scope>
    <source>
        <strain evidence="15">HLG_WM_MAG_02</strain>
    </source>
</reference>
<dbReference type="GO" id="GO:0006508">
    <property type="term" value="P:proteolysis"/>
    <property type="evidence" value="ECO:0007669"/>
    <property type="project" value="UniProtKB-KW"/>
</dbReference>
<dbReference type="InterPro" id="IPR001460">
    <property type="entry name" value="PCN-bd_Tpept"/>
</dbReference>
<evidence type="ECO:0000256" key="3">
    <source>
        <dbReference type="ARBA" id="ARBA00007739"/>
    </source>
</evidence>
<keyword evidence="12" id="KW-0472">Membrane</keyword>
<dbReference type="EMBL" id="CACVAZ010000212">
    <property type="protein sequence ID" value="CAA6826663.1"/>
    <property type="molecule type" value="Genomic_DNA"/>
</dbReference>
<name>A0A6S6UCS7_9BACT</name>
<dbReference type="SUPFAM" id="SSF53955">
    <property type="entry name" value="Lysozyme-like"/>
    <property type="match status" value="1"/>
</dbReference>
<evidence type="ECO:0000256" key="8">
    <source>
        <dbReference type="ARBA" id="ARBA00022801"/>
    </source>
</evidence>
<dbReference type="GO" id="GO:0030288">
    <property type="term" value="C:outer membrane-bounded periplasmic space"/>
    <property type="evidence" value="ECO:0007669"/>
    <property type="project" value="TreeGrafter"/>
</dbReference>
<evidence type="ECO:0000256" key="9">
    <source>
        <dbReference type="ARBA" id="ARBA00023268"/>
    </source>
</evidence>